<reference evidence="9 10" key="1">
    <citation type="submission" date="2019-03" db="EMBL/GenBank/DDBJ databases">
        <title>Genomic Encyclopedia of Type Strains, Phase IV (KMG-IV): sequencing the most valuable type-strain genomes for metagenomic binning, comparative biology and taxonomic classification.</title>
        <authorList>
            <person name="Goeker M."/>
        </authorList>
    </citation>
    <scope>NUCLEOTIDE SEQUENCE [LARGE SCALE GENOMIC DNA]</scope>
    <source>
        <strain evidence="9 10">DSM 102940</strain>
    </source>
</reference>
<evidence type="ECO:0000313" key="10">
    <source>
        <dbReference type="Proteomes" id="UP000294919"/>
    </source>
</evidence>
<evidence type="ECO:0000313" key="9">
    <source>
        <dbReference type="EMBL" id="TCO77925.1"/>
    </source>
</evidence>
<feature type="transmembrane region" description="Helical" evidence="8">
    <location>
        <begin position="36"/>
        <end position="60"/>
    </location>
</feature>
<sequence length="361" mass="40884">MKKSITGYQLFIMMVLLPYGSAVLHSTAPETKQDAWIVILFYSLSGIIIQLIYTTLYNFYPNDTLVTYMPKIYGKYFGNIISVSYITLYAYMASRNLRDIQEIIYLSSLDSTPIIVTGIFLMVLVLWGVSNGLSNMSNFTQLFFPIIILAPIVVWILSILTPDYINLYRLKPILSQGFINLIVESWHLIGFPYGETMVFAMIFPFVFKHNNIKKIAIASIIFEGIILSINSILFVTTIGIESSTNQVIPFLQVVRNIKIDFIMGIDIILLIILVLGGFFKVFMFTYCAILGASQLLRFKYLKTLYVTTGMVILILSMSIAENYLQHVKIGTEVSKYIFVPFATFVPAFTLLTCSIKNSNAT</sequence>
<evidence type="ECO:0000256" key="5">
    <source>
        <dbReference type="ARBA" id="ARBA00022692"/>
    </source>
</evidence>
<accession>A0A4R2LF95</accession>
<dbReference type="Proteomes" id="UP000294919">
    <property type="component" value="Unassembled WGS sequence"/>
</dbReference>
<keyword evidence="7 8" id="KW-0472">Membrane</keyword>
<comment type="similarity">
    <text evidence="2">Belongs to the amino acid-polyamine-organocation (APC) superfamily. Spore germination protein (SGP) (TC 2.A.3.9) family.</text>
</comment>
<dbReference type="EMBL" id="SLWV01000005">
    <property type="protein sequence ID" value="TCO77925.1"/>
    <property type="molecule type" value="Genomic_DNA"/>
</dbReference>
<keyword evidence="3" id="KW-0813">Transport</keyword>
<evidence type="ECO:0000256" key="7">
    <source>
        <dbReference type="ARBA" id="ARBA00023136"/>
    </source>
</evidence>
<dbReference type="PANTHER" id="PTHR34975:SF2">
    <property type="entry name" value="SPORE GERMINATION PROTEIN A2"/>
    <property type="match status" value="1"/>
</dbReference>
<feature type="transmembrane region" description="Helical" evidence="8">
    <location>
        <begin position="142"/>
        <end position="165"/>
    </location>
</feature>
<keyword evidence="10" id="KW-1185">Reference proteome</keyword>
<keyword evidence="4" id="KW-0309">Germination</keyword>
<evidence type="ECO:0000256" key="2">
    <source>
        <dbReference type="ARBA" id="ARBA00007998"/>
    </source>
</evidence>
<feature type="transmembrane region" description="Helical" evidence="8">
    <location>
        <begin position="219"/>
        <end position="241"/>
    </location>
</feature>
<dbReference type="NCBIfam" id="TIGR00912">
    <property type="entry name" value="2A0309"/>
    <property type="match status" value="1"/>
</dbReference>
<dbReference type="InterPro" id="IPR004761">
    <property type="entry name" value="Spore_GerAB"/>
</dbReference>
<keyword evidence="6 8" id="KW-1133">Transmembrane helix</keyword>
<gene>
    <name evidence="9" type="ORF">EV214_10521</name>
</gene>
<dbReference type="OrthoDB" id="1891864at2"/>
<feature type="transmembrane region" description="Helical" evidence="8">
    <location>
        <begin position="261"/>
        <end position="292"/>
    </location>
</feature>
<feature type="transmembrane region" description="Helical" evidence="8">
    <location>
        <begin position="336"/>
        <end position="355"/>
    </location>
</feature>
<proteinExistence type="inferred from homology"/>
<dbReference type="PANTHER" id="PTHR34975">
    <property type="entry name" value="SPORE GERMINATION PROTEIN A2"/>
    <property type="match status" value="1"/>
</dbReference>
<organism evidence="9 10">
    <name type="scientific">Marinisporobacter balticus</name>
    <dbReference type="NCBI Taxonomy" id="2018667"/>
    <lineage>
        <taxon>Bacteria</taxon>
        <taxon>Bacillati</taxon>
        <taxon>Bacillota</taxon>
        <taxon>Clostridia</taxon>
        <taxon>Peptostreptococcales</taxon>
        <taxon>Thermotaleaceae</taxon>
        <taxon>Marinisporobacter</taxon>
    </lineage>
</organism>
<comment type="caution">
    <text evidence="9">The sequence shown here is derived from an EMBL/GenBank/DDBJ whole genome shotgun (WGS) entry which is preliminary data.</text>
</comment>
<evidence type="ECO:0000256" key="8">
    <source>
        <dbReference type="SAM" id="Phobius"/>
    </source>
</evidence>
<dbReference type="GO" id="GO:0016020">
    <property type="term" value="C:membrane"/>
    <property type="evidence" value="ECO:0007669"/>
    <property type="project" value="UniProtKB-SubCell"/>
</dbReference>
<dbReference type="RefSeq" id="WP_132243513.1">
    <property type="nucleotide sequence ID" value="NZ_SLWV01000005.1"/>
</dbReference>
<dbReference type="GO" id="GO:0009847">
    <property type="term" value="P:spore germination"/>
    <property type="evidence" value="ECO:0007669"/>
    <property type="project" value="InterPro"/>
</dbReference>
<feature type="transmembrane region" description="Helical" evidence="8">
    <location>
        <begin position="72"/>
        <end position="92"/>
    </location>
</feature>
<name>A0A4R2LF95_9FIRM</name>
<evidence type="ECO:0000256" key="3">
    <source>
        <dbReference type="ARBA" id="ARBA00022448"/>
    </source>
</evidence>
<evidence type="ECO:0000256" key="4">
    <source>
        <dbReference type="ARBA" id="ARBA00022544"/>
    </source>
</evidence>
<feature type="transmembrane region" description="Helical" evidence="8">
    <location>
        <begin position="112"/>
        <end position="130"/>
    </location>
</feature>
<dbReference type="AlphaFoldDB" id="A0A4R2LF95"/>
<keyword evidence="5 8" id="KW-0812">Transmembrane</keyword>
<feature type="transmembrane region" description="Helical" evidence="8">
    <location>
        <begin position="185"/>
        <end position="207"/>
    </location>
</feature>
<protein>
    <submittedName>
        <fullName evidence="9">Spore germination protein KB</fullName>
    </submittedName>
</protein>
<comment type="subcellular location">
    <subcellularLocation>
        <location evidence="1">Membrane</location>
        <topology evidence="1">Multi-pass membrane protein</topology>
    </subcellularLocation>
</comment>
<dbReference type="Pfam" id="PF03845">
    <property type="entry name" value="Spore_permease"/>
    <property type="match status" value="1"/>
</dbReference>
<evidence type="ECO:0000256" key="6">
    <source>
        <dbReference type="ARBA" id="ARBA00022989"/>
    </source>
</evidence>
<feature type="transmembrane region" description="Helical" evidence="8">
    <location>
        <begin position="7"/>
        <end position="24"/>
    </location>
</feature>
<evidence type="ECO:0000256" key="1">
    <source>
        <dbReference type="ARBA" id="ARBA00004141"/>
    </source>
</evidence>
<feature type="transmembrane region" description="Helical" evidence="8">
    <location>
        <begin position="304"/>
        <end position="324"/>
    </location>
</feature>